<reference evidence="4 5" key="1">
    <citation type="submission" date="2013-08" db="EMBL/GenBank/DDBJ databases">
        <title>Lactobacillus wasatchii sp. WDC04, a late gas producing bacteria isolated from aged chedder cheese.</title>
        <authorList>
            <person name="Oberg C.J."/>
            <person name="Culumber M."/>
            <person name="McMahon D.J."/>
            <person name="Broadbent J.R."/>
            <person name="Oberg T.S."/>
            <person name="Ortaki F."/>
        </authorList>
    </citation>
    <scope>NUCLEOTIDE SEQUENCE [LARGE SCALE GENOMIC DNA]</scope>
    <source>
        <strain evidence="4 5">WDC04</strain>
    </source>
</reference>
<name>A0A0D1A576_9LACO</name>
<evidence type="ECO:0000256" key="1">
    <source>
        <dbReference type="ARBA" id="ARBA00022829"/>
    </source>
</evidence>
<comment type="function">
    <text evidence="3">Participates in chromosomal partition during cell division. May act via the formation of a condensin-like complex containing Smc and ScpB that pull DNA away from mid-cell into both cell halves.</text>
</comment>
<comment type="caution">
    <text evidence="4">The sequence shown here is derived from an EMBL/GenBank/DDBJ whole genome shotgun (WGS) entry which is preliminary data.</text>
</comment>
<sequence>MDKLQEPSNLKQPTIKVSDFEGPLDLLLHLIRSAEMDIYDIKITAITSQYLEYLHQMQDHQLEVAGEYLVMAATLMSIKSKMLLPSEPIEAEPVDDEEPADPRQELVDQLLEYKRYKLVATELKQKEQERQLEFTREAVAIPAGVVGAKIAPGITLDQLQHAFSQVVKRKRLAQPVNQTVKSETISITARIDEVFNRVLRGTVAFDDLFDVGVVLDDLVTTFLAVLELAKHQAVLLKQTDLFSPLTLSVGPRSEEFAHDQLATN</sequence>
<dbReference type="HAMAP" id="MF_01805">
    <property type="entry name" value="ScpA"/>
    <property type="match status" value="1"/>
</dbReference>
<evidence type="ECO:0000256" key="3">
    <source>
        <dbReference type="HAMAP-Rule" id="MF_01805"/>
    </source>
</evidence>
<dbReference type="GO" id="GO:0006260">
    <property type="term" value="P:DNA replication"/>
    <property type="evidence" value="ECO:0007669"/>
    <property type="project" value="UniProtKB-UniRule"/>
</dbReference>
<keyword evidence="5" id="KW-1185">Reference proteome</keyword>
<dbReference type="Proteomes" id="UP000032279">
    <property type="component" value="Unassembled WGS sequence"/>
</dbReference>
<dbReference type="PANTHER" id="PTHR33969:SF2">
    <property type="entry name" value="SEGREGATION AND CONDENSATION PROTEIN A"/>
    <property type="match status" value="1"/>
</dbReference>
<dbReference type="InterPro" id="IPR003768">
    <property type="entry name" value="ScpA"/>
</dbReference>
<proteinExistence type="inferred from homology"/>
<evidence type="ECO:0000313" key="4">
    <source>
        <dbReference type="EMBL" id="KIS03025.1"/>
    </source>
</evidence>
<dbReference type="GO" id="GO:0007059">
    <property type="term" value="P:chromosome segregation"/>
    <property type="evidence" value="ECO:0007669"/>
    <property type="project" value="UniProtKB-UniRule"/>
</dbReference>
<dbReference type="PATRIC" id="fig|1335616.4.peg.1407"/>
<dbReference type="Pfam" id="PF02616">
    <property type="entry name" value="SMC_ScpA"/>
    <property type="match status" value="1"/>
</dbReference>
<evidence type="ECO:0000313" key="5">
    <source>
        <dbReference type="Proteomes" id="UP000032279"/>
    </source>
</evidence>
<dbReference type="PANTHER" id="PTHR33969">
    <property type="entry name" value="SEGREGATION AND CONDENSATION PROTEIN A"/>
    <property type="match status" value="1"/>
</dbReference>
<comment type="similarity">
    <text evidence="3">Belongs to the ScpA family.</text>
</comment>
<keyword evidence="3" id="KW-0132">Cell division</keyword>
<dbReference type="AlphaFoldDB" id="A0A0D1A576"/>
<dbReference type="RefSeq" id="WP_044011133.1">
    <property type="nucleotide sequence ID" value="NZ_AWTT01000035.1"/>
</dbReference>
<comment type="subunit">
    <text evidence="3">Component of a cohesin-like complex composed of ScpA, ScpB and the Smc homodimer, in which ScpA and ScpB bind to the head domain of Smc. The presence of the three proteins is required for the association of the complex with DNA.</text>
</comment>
<comment type="subcellular location">
    <subcellularLocation>
        <location evidence="3">Cytoplasm</location>
    </subcellularLocation>
    <text evidence="3">Associated with two foci at the outer edges of the nucleoid region in young cells, and at four foci within both cell halves in older cells.</text>
</comment>
<evidence type="ECO:0000256" key="2">
    <source>
        <dbReference type="ARBA" id="ARBA00044777"/>
    </source>
</evidence>
<dbReference type="EMBL" id="AWTT01000035">
    <property type="protein sequence ID" value="KIS03025.1"/>
    <property type="molecule type" value="Genomic_DNA"/>
</dbReference>
<dbReference type="OrthoDB" id="9811016at2"/>
<keyword evidence="3" id="KW-0131">Cell cycle</keyword>
<dbReference type="GO" id="GO:0005737">
    <property type="term" value="C:cytoplasm"/>
    <property type="evidence" value="ECO:0007669"/>
    <property type="project" value="UniProtKB-SubCell"/>
</dbReference>
<accession>A0A0D1A576</accession>
<protein>
    <recommendedName>
        <fullName evidence="2 3">Segregation and condensation protein A</fullName>
    </recommendedName>
</protein>
<gene>
    <name evidence="3" type="primary">scpA</name>
    <name evidence="4" type="ORF">WDC_1404</name>
</gene>
<dbReference type="STRING" id="1335616.WDC_1404"/>
<dbReference type="GO" id="GO:0051301">
    <property type="term" value="P:cell division"/>
    <property type="evidence" value="ECO:0007669"/>
    <property type="project" value="UniProtKB-KW"/>
</dbReference>
<keyword evidence="1 3" id="KW-0159">Chromosome partition</keyword>
<organism evidence="4 5">
    <name type="scientific">Paucilactobacillus wasatchensis</name>
    <dbReference type="NCBI Taxonomy" id="1335616"/>
    <lineage>
        <taxon>Bacteria</taxon>
        <taxon>Bacillati</taxon>
        <taxon>Bacillota</taxon>
        <taxon>Bacilli</taxon>
        <taxon>Lactobacillales</taxon>
        <taxon>Lactobacillaceae</taxon>
        <taxon>Paucilactobacillus</taxon>
    </lineage>
</organism>
<dbReference type="Gene3D" id="6.10.250.2410">
    <property type="match status" value="1"/>
</dbReference>
<keyword evidence="3" id="KW-0963">Cytoplasm</keyword>